<dbReference type="RefSeq" id="XP_024734070.1">
    <property type="nucleotide sequence ID" value="XM_024883460.1"/>
</dbReference>
<name>A0A2J6T2B8_9HELO</name>
<feature type="domain" description="2EXR" evidence="1">
    <location>
        <begin position="27"/>
        <end position="109"/>
    </location>
</feature>
<dbReference type="Pfam" id="PF20150">
    <property type="entry name" value="2EXR"/>
    <property type="match status" value="1"/>
</dbReference>
<dbReference type="GeneID" id="36591537"/>
<proteinExistence type="predicted"/>
<dbReference type="Proteomes" id="UP000235371">
    <property type="component" value="Unassembled WGS sequence"/>
</dbReference>
<sequence>MGLITGSGKSTSNVPLRQWGRAPAKSFDRFNELPKELRKMVWKAARPRRILSLTHHLGPPFLTICQSTPMIPGEAWDEVRRDYTTITETINGTRRMTTDLHFCPDSDTLYITNQPPQGVTFPWFRLLNEMAATFRTYPKALAINHDFITPGALQVTDFLRFSDMVELHDVVGRAARKTRTKTLVPGQPVKFGRTFRGEETRAEFLARVAGVEALCAELVRGTQQLRRRFLLSKL</sequence>
<accession>A0A2J6T2B8</accession>
<organism evidence="2 3">
    <name type="scientific">Hyaloscypha bicolor E</name>
    <dbReference type="NCBI Taxonomy" id="1095630"/>
    <lineage>
        <taxon>Eukaryota</taxon>
        <taxon>Fungi</taxon>
        <taxon>Dikarya</taxon>
        <taxon>Ascomycota</taxon>
        <taxon>Pezizomycotina</taxon>
        <taxon>Leotiomycetes</taxon>
        <taxon>Helotiales</taxon>
        <taxon>Hyaloscyphaceae</taxon>
        <taxon>Hyaloscypha</taxon>
        <taxon>Hyaloscypha bicolor</taxon>
    </lineage>
</organism>
<evidence type="ECO:0000259" key="1">
    <source>
        <dbReference type="Pfam" id="PF20150"/>
    </source>
</evidence>
<dbReference type="InterPro" id="IPR045518">
    <property type="entry name" value="2EXR"/>
</dbReference>
<evidence type="ECO:0000313" key="3">
    <source>
        <dbReference type="Proteomes" id="UP000235371"/>
    </source>
</evidence>
<dbReference type="InParanoid" id="A0A2J6T2B8"/>
<dbReference type="AlphaFoldDB" id="A0A2J6T2B8"/>
<dbReference type="EMBL" id="KZ613847">
    <property type="protein sequence ID" value="PMD57166.1"/>
    <property type="molecule type" value="Genomic_DNA"/>
</dbReference>
<keyword evidence="3" id="KW-1185">Reference proteome</keyword>
<gene>
    <name evidence="2" type="ORF">K444DRAFT_632302</name>
</gene>
<protein>
    <recommendedName>
        <fullName evidence="1">2EXR domain-containing protein</fullName>
    </recommendedName>
</protein>
<reference evidence="2 3" key="1">
    <citation type="submission" date="2016-04" db="EMBL/GenBank/DDBJ databases">
        <title>A degradative enzymes factory behind the ericoid mycorrhizal symbiosis.</title>
        <authorList>
            <consortium name="DOE Joint Genome Institute"/>
            <person name="Martino E."/>
            <person name="Morin E."/>
            <person name="Grelet G."/>
            <person name="Kuo A."/>
            <person name="Kohler A."/>
            <person name="Daghino S."/>
            <person name="Barry K."/>
            <person name="Choi C."/>
            <person name="Cichocki N."/>
            <person name="Clum A."/>
            <person name="Copeland A."/>
            <person name="Hainaut M."/>
            <person name="Haridas S."/>
            <person name="Labutti K."/>
            <person name="Lindquist E."/>
            <person name="Lipzen A."/>
            <person name="Khouja H.-R."/>
            <person name="Murat C."/>
            <person name="Ohm R."/>
            <person name="Olson A."/>
            <person name="Spatafora J."/>
            <person name="Veneault-Fourrey C."/>
            <person name="Henrissat B."/>
            <person name="Grigoriev I."/>
            <person name="Martin F."/>
            <person name="Perotto S."/>
        </authorList>
    </citation>
    <scope>NUCLEOTIDE SEQUENCE [LARGE SCALE GENOMIC DNA]</scope>
    <source>
        <strain evidence="2 3">E</strain>
    </source>
</reference>
<evidence type="ECO:0000313" key="2">
    <source>
        <dbReference type="EMBL" id="PMD57166.1"/>
    </source>
</evidence>